<dbReference type="Pfam" id="PF00933">
    <property type="entry name" value="Glyco_hydro_3"/>
    <property type="match status" value="1"/>
</dbReference>
<dbReference type="InterPro" id="IPR026891">
    <property type="entry name" value="Fn3-like"/>
</dbReference>
<dbReference type="Pfam" id="PF01915">
    <property type="entry name" value="Glyco_hydro_3_C"/>
    <property type="match status" value="1"/>
</dbReference>
<dbReference type="PANTHER" id="PTHR42715:SF10">
    <property type="entry name" value="BETA-GLUCOSIDASE"/>
    <property type="match status" value="1"/>
</dbReference>
<comment type="function">
    <text evidence="4">Catalyzes the hydrolysis of a non-reducing terminal alpha-L-arabinopyranosidic linkage in ginsenoside Rb2 (alpha-L-arabinopyranosyl-(1-&gt;6)-alpha-D-glucopyranosyl) to release alpha-D-glucopyranosyl (Rd). It is not able to hydrolyze alpha-L-arabinofuranosyl-(1-&gt;6)-alpha-D-glucopyranosyl (Rc).</text>
</comment>
<dbReference type="GO" id="GO:0005975">
    <property type="term" value="P:carbohydrate metabolic process"/>
    <property type="evidence" value="ECO:0007669"/>
    <property type="project" value="InterPro"/>
</dbReference>
<dbReference type="InterPro" id="IPR017853">
    <property type="entry name" value="GH"/>
</dbReference>
<dbReference type="EMBL" id="MBQD01000022">
    <property type="protein sequence ID" value="OCL33425.1"/>
    <property type="molecule type" value="Genomic_DNA"/>
</dbReference>
<name>A0A1C0ALP7_9ACTN</name>
<dbReference type="InterPro" id="IPR013783">
    <property type="entry name" value="Ig-like_fold"/>
</dbReference>
<evidence type="ECO:0000256" key="7">
    <source>
        <dbReference type="SAM" id="MobiDB-lite"/>
    </source>
</evidence>
<evidence type="ECO:0000256" key="1">
    <source>
        <dbReference type="ARBA" id="ARBA00005336"/>
    </source>
</evidence>
<dbReference type="InterPro" id="IPR019800">
    <property type="entry name" value="Glyco_hydro_3_AS"/>
</dbReference>
<evidence type="ECO:0000313" key="9">
    <source>
        <dbReference type="EMBL" id="OCL33425.1"/>
    </source>
</evidence>
<dbReference type="GO" id="GO:0008422">
    <property type="term" value="F:beta-glucosidase activity"/>
    <property type="evidence" value="ECO:0007669"/>
    <property type="project" value="UniProtKB-ARBA"/>
</dbReference>
<dbReference type="SUPFAM" id="SSF51445">
    <property type="entry name" value="(Trans)glycosidases"/>
    <property type="match status" value="1"/>
</dbReference>
<reference evidence="10" key="1">
    <citation type="submission" date="2016-07" db="EMBL/GenBank/DDBJ databases">
        <authorList>
            <person name="Florea S."/>
            <person name="Webb J.S."/>
            <person name="Jaromczyk J."/>
            <person name="Schardl C.L."/>
        </authorList>
    </citation>
    <scope>NUCLEOTIDE SEQUENCE [LARGE SCALE GENOMIC DNA]</scope>
    <source>
        <strain evidence="10">IPBSL-7</strain>
    </source>
</reference>
<dbReference type="InterPro" id="IPR001764">
    <property type="entry name" value="Glyco_hydro_3_N"/>
</dbReference>
<dbReference type="Pfam" id="PF14310">
    <property type="entry name" value="Fn3-like"/>
    <property type="match status" value="1"/>
</dbReference>
<accession>A0A1C0ALP7</accession>
<feature type="domain" description="Fibronectin type III-like" evidence="8">
    <location>
        <begin position="667"/>
        <end position="736"/>
    </location>
</feature>
<dbReference type="InterPro" id="IPR036962">
    <property type="entry name" value="Glyco_hydro_3_N_sf"/>
</dbReference>
<evidence type="ECO:0000256" key="4">
    <source>
        <dbReference type="ARBA" id="ARBA00058905"/>
    </source>
</evidence>
<evidence type="ECO:0000256" key="3">
    <source>
        <dbReference type="ARBA" id="ARBA00023277"/>
    </source>
</evidence>
<sequence>MTWTDSTLPIDERLDALMDELTLTDLVHQLGSYWHPGQTEAPAPDPDHHDVAPMESEFSQELKPWTEAIDGGLGHLTRVFGTDPLTVPDGVAKLTSFQDDVRAANPHRIPAIAHEECLTGFTALGATVYPASIAWGATWRPELIEEMAAAIGADLASVGVQQGLSPLLDVVRDYRWGRVEETCGEDPYLVGTLGTAYVRGLQSAGVVATPKHFVGYPASRSGRNHAPVSMGRRELEDVMLPPFEMAVRVGGAGSIMNSYCDIDGQPAAASHELLTTVLRDRWGFEGTVVSDYWSIAFLTRMHRVAPDDATAAALALRAGLDIELPSTGAYWAIEEAIGRGLLSEDEVRRAARRVLRQKLQLGLLDDGWQPPADPAADLDSPRNRDIARRVAEESVTLLANDGVLPLAEGRKVAVVGPTWDDVRAFMGCYSFPNHVLAKSGTETGLDIRRLDDALRAALGDDVTFATGTGFTSGTDEDLAAAVAAAAAAEVAVVTLGDIAGMFGEGTSGEGCDVVDLKLPGRQGELLDAVLATGTPTILLLVTGRPYALGEYADRCAAIVQAFMPGVEAADVLAGVLTGTLNPSGRLPIAIPSHHGGQPGTYLAPPLGWFSNGISNLDPTPLFPFGHGIGYATFELSDAAVSAPTMPVDGVVEYSVTVTNTGDRDGAEVVQLYSSDPWAEVVRPLKQLIGYRKVDLSAGESARVTFEVHADRLSFTGVDMARVVEPGEIQLSAGRSSEDRLPALSVEMTGERRVVGEGRVLVTPSTVVPA</sequence>
<dbReference type="Proteomes" id="UP000093501">
    <property type="component" value="Unassembled WGS sequence"/>
</dbReference>
<dbReference type="Gene3D" id="3.20.20.300">
    <property type="entry name" value="Glycoside hydrolase, family 3, N-terminal domain"/>
    <property type="match status" value="1"/>
</dbReference>
<feature type="region of interest" description="Disordered" evidence="7">
    <location>
        <begin position="34"/>
        <end position="59"/>
    </location>
</feature>
<evidence type="ECO:0000259" key="8">
    <source>
        <dbReference type="SMART" id="SM01217"/>
    </source>
</evidence>
<dbReference type="SUPFAM" id="SSF52279">
    <property type="entry name" value="Beta-D-glucan exohydrolase, C-terminal domain"/>
    <property type="match status" value="1"/>
</dbReference>
<protein>
    <recommendedName>
        <fullName evidence="5">Exo-alpha-(1-&gt;6)-L-arabinopyranosidase</fullName>
    </recommendedName>
</protein>
<gene>
    <name evidence="9" type="ORF">BCR15_06300</name>
</gene>
<dbReference type="InterPro" id="IPR050288">
    <property type="entry name" value="Cellulose_deg_GH3"/>
</dbReference>
<dbReference type="SMART" id="SM01217">
    <property type="entry name" value="Fn3_like"/>
    <property type="match status" value="1"/>
</dbReference>
<proteinExistence type="inferred from homology"/>
<evidence type="ECO:0000256" key="2">
    <source>
        <dbReference type="ARBA" id="ARBA00022801"/>
    </source>
</evidence>
<comment type="caution">
    <text evidence="9">The sequence shown here is derived from an EMBL/GenBank/DDBJ whole genome shotgun (WGS) entry which is preliminary data.</text>
</comment>
<dbReference type="PRINTS" id="PR00133">
    <property type="entry name" value="GLHYDRLASE3"/>
</dbReference>
<keyword evidence="2 6" id="KW-0378">Hydrolase</keyword>
<keyword evidence="6" id="KW-0326">Glycosidase</keyword>
<evidence type="ECO:0000256" key="5">
    <source>
        <dbReference type="ARBA" id="ARBA00074219"/>
    </source>
</evidence>
<keyword evidence="3" id="KW-0119">Carbohydrate metabolism</keyword>
<dbReference type="FunFam" id="2.60.40.10:FF:000495">
    <property type="entry name" value="Periplasmic beta-glucosidase"/>
    <property type="match status" value="1"/>
</dbReference>
<comment type="similarity">
    <text evidence="1 6">Belongs to the glycosyl hydrolase 3 family.</text>
</comment>
<dbReference type="PANTHER" id="PTHR42715">
    <property type="entry name" value="BETA-GLUCOSIDASE"/>
    <property type="match status" value="1"/>
</dbReference>
<dbReference type="InterPro" id="IPR002772">
    <property type="entry name" value="Glyco_hydro_3_C"/>
</dbReference>
<dbReference type="AlphaFoldDB" id="A0A1C0ALP7"/>
<dbReference type="PROSITE" id="PS00775">
    <property type="entry name" value="GLYCOSYL_HYDROL_F3"/>
    <property type="match status" value="1"/>
</dbReference>
<dbReference type="InterPro" id="IPR036881">
    <property type="entry name" value="Glyco_hydro_3_C_sf"/>
</dbReference>
<dbReference type="RefSeq" id="WP_068751990.1">
    <property type="nucleotide sequence ID" value="NZ_LR214441.1"/>
</dbReference>
<organism evidence="9 10">
    <name type="scientific">Tessaracoccus lapidicaptus</name>
    <dbReference type="NCBI Taxonomy" id="1427523"/>
    <lineage>
        <taxon>Bacteria</taxon>
        <taxon>Bacillati</taxon>
        <taxon>Actinomycetota</taxon>
        <taxon>Actinomycetes</taxon>
        <taxon>Propionibacteriales</taxon>
        <taxon>Propionibacteriaceae</taxon>
        <taxon>Tessaracoccus</taxon>
    </lineage>
</organism>
<dbReference type="Gene3D" id="3.40.50.1700">
    <property type="entry name" value="Glycoside hydrolase family 3 C-terminal domain"/>
    <property type="match status" value="1"/>
</dbReference>
<dbReference type="Gene3D" id="2.60.40.10">
    <property type="entry name" value="Immunoglobulins"/>
    <property type="match status" value="1"/>
</dbReference>
<keyword evidence="10" id="KW-1185">Reference proteome</keyword>
<evidence type="ECO:0000256" key="6">
    <source>
        <dbReference type="RuleBase" id="RU361161"/>
    </source>
</evidence>
<evidence type="ECO:0000313" key="10">
    <source>
        <dbReference type="Proteomes" id="UP000093501"/>
    </source>
</evidence>